<keyword evidence="4" id="KW-0808">Transferase</keyword>
<dbReference type="PANTHER" id="PTHR24421:SF10">
    <property type="entry name" value="NITRATE_NITRITE SENSOR PROTEIN NARQ"/>
    <property type="match status" value="1"/>
</dbReference>
<evidence type="ECO:0000259" key="11">
    <source>
        <dbReference type="Pfam" id="PF02518"/>
    </source>
</evidence>
<evidence type="ECO:0000259" key="12">
    <source>
        <dbReference type="Pfam" id="PF07730"/>
    </source>
</evidence>
<evidence type="ECO:0000256" key="2">
    <source>
        <dbReference type="ARBA" id="ARBA00012438"/>
    </source>
</evidence>
<evidence type="ECO:0000313" key="14">
    <source>
        <dbReference type="Proteomes" id="UP001500466"/>
    </source>
</evidence>
<keyword evidence="14" id="KW-1185">Reference proteome</keyword>
<dbReference type="CDD" id="cd16917">
    <property type="entry name" value="HATPase_UhpB-NarQ-NarX-like"/>
    <property type="match status" value="1"/>
</dbReference>
<evidence type="ECO:0000256" key="1">
    <source>
        <dbReference type="ARBA" id="ARBA00000085"/>
    </source>
</evidence>
<evidence type="ECO:0000256" key="4">
    <source>
        <dbReference type="ARBA" id="ARBA00022679"/>
    </source>
</evidence>
<dbReference type="InterPro" id="IPR050482">
    <property type="entry name" value="Sensor_HK_TwoCompSys"/>
</dbReference>
<keyword evidence="9" id="KW-0175">Coiled coil</keyword>
<organism evidence="13 14">
    <name type="scientific">Yinghuangia aomiensis</name>
    <dbReference type="NCBI Taxonomy" id="676205"/>
    <lineage>
        <taxon>Bacteria</taxon>
        <taxon>Bacillati</taxon>
        <taxon>Actinomycetota</taxon>
        <taxon>Actinomycetes</taxon>
        <taxon>Kitasatosporales</taxon>
        <taxon>Streptomycetaceae</taxon>
        <taxon>Yinghuangia</taxon>
    </lineage>
</organism>
<keyword evidence="10" id="KW-1133">Transmembrane helix</keyword>
<comment type="caution">
    <text evidence="13">The sequence shown here is derived from an EMBL/GenBank/DDBJ whole genome shotgun (WGS) entry which is preliminary data.</text>
</comment>
<dbReference type="Pfam" id="PF02518">
    <property type="entry name" value="HATPase_c"/>
    <property type="match status" value="1"/>
</dbReference>
<keyword evidence="10" id="KW-0812">Transmembrane</keyword>
<dbReference type="EMBL" id="BAABHS010000013">
    <property type="protein sequence ID" value="GAA4969609.1"/>
    <property type="molecule type" value="Genomic_DNA"/>
</dbReference>
<keyword evidence="8" id="KW-0902">Two-component regulatory system</keyword>
<keyword evidence="3" id="KW-0597">Phosphoprotein</keyword>
<dbReference type="Pfam" id="PF07730">
    <property type="entry name" value="HisKA_3"/>
    <property type="match status" value="1"/>
</dbReference>
<evidence type="ECO:0000256" key="3">
    <source>
        <dbReference type="ARBA" id="ARBA00022553"/>
    </source>
</evidence>
<evidence type="ECO:0000256" key="5">
    <source>
        <dbReference type="ARBA" id="ARBA00022741"/>
    </source>
</evidence>
<comment type="catalytic activity">
    <reaction evidence="1">
        <text>ATP + protein L-histidine = ADP + protein N-phospho-L-histidine.</text>
        <dbReference type="EC" id="2.7.13.3"/>
    </reaction>
</comment>
<dbReference type="SUPFAM" id="SSF55874">
    <property type="entry name" value="ATPase domain of HSP90 chaperone/DNA topoisomerase II/histidine kinase"/>
    <property type="match status" value="1"/>
</dbReference>
<keyword evidence="5" id="KW-0547">Nucleotide-binding</keyword>
<dbReference type="EC" id="2.7.13.3" evidence="2"/>
<gene>
    <name evidence="13" type="ORF">GCM10023205_38600</name>
</gene>
<feature type="transmembrane region" description="Helical" evidence="10">
    <location>
        <begin position="61"/>
        <end position="79"/>
    </location>
</feature>
<evidence type="ECO:0000256" key="10">
    <source>
        <dbReference type="SAM" id="Phobius"/>
    </source>
</evidence>
<dbReference type="InterPro" id="IPR003594">
    <property type="entry name" value="HATPase_dom"/>
</dbReference>
<name>A0ABP9HF33_9ACTN</name>
<accession>A0ABP9HF33</accession>
<dbReference type="PANTHER" id="PTHR24421">
    <property type="entry name" value="NITRATE/NITRITE SENSOR PROTEIN NARX-RELATED"/>
    <property type="match status" value="1"/>
</dbReference>
<evidence type="ECO:0000256" key="9">
    <source>
        <dbReference type="SAM" id="Coils"/>
    </source>
</evidence>
<proteinExistence type="predicted"/>
<dbReference type="InterPro" id="IPR036890">
    <property type="entry name" value="HATPase_C_sf"/>
</dbReference>
<sequence length="428" mass="46439">MTGMLGVVSGAAVWACVWALAPGTADRRDLDRQQGGRKVRSATIGRVRPRWPLPPRTFDRVFALGFLLLVLVVLGIAAWVDRDEHIAGTEYVKAATQLVSVFLLLWRRSHPIPVAVACGLLSIPEQAVAMPWALYAVGAFTDNRRKVWAAVVPLSILWARPWDLPTVTDQIGNILIGLAPALYGLYVASRRRLIAALEERAERAEREQELRAEHARSEERARLAGEMHDVVTHRVSLMVLQAGALRALAPDPGTRQAAEELRLVGCQAMEELRNLVAILRSEDSVGSAVDDQPRALDLGTLVADSRGAGVDVELDADPVPAASPVVVRTAYRIVQESLTNVHKHAPGARVDVVLRHRDGWLRLEVRNTRPTGPCELVFPGEGTGLRGLRQRVEMVNGSLRAGPTGDGGFAVWADLPTGAPVESASGVR</sequence>
<reference evidence="14" key="1">
    <citation type="journal article" date="2019" name="Int. J. Syst. Evol. Microbiol.">
        <title>The Global Catalogue of Microorganisms (GCM) 10K type strain sequencing project: providing services to taxonomists for standard genome sequencing and annotation.</title>
        <authorList>
            <consortium name="The Broad Institute Genomics Platform"/>
            <consortium name="The Broad Institute Genome Sequencing Center for Infectious Disease"/>
            <person name="Wu L."/>
            <person name="Ma J."/>
        </authorList>
    </citation>
    <scope>NUCLEOTIDE SEQUENCE [LARGE SCALE GENOMIC DNA]</scope>
    <source>
        <strain evidence="14">JCM 17986</strain>
    </source>
</reference>
<evidence type="ECO:0000256" key="7">
    <source>
        <dbReference type="ARBA" id="ARBA00022840"/>
    </source>
</evidence>
<feature type="coiled-coil region" evidence="9">
    <location>
        <begin position="187"/>
        <end position="218"/>
    </location>
</feature>
<protein>
    <recommendedName>
        <fullName evidence="2">histidine kinase</fullName>
        <ecNumber evidence="2">2.7.13.3</ecNumber>
    </recommendedName>
</protein>
<keyword evidence="10" id="KW-0472">Membrane</keyword>
<dbReference type="GO" id="GO:0016301">
    <property type="term" value="F:kinase activity"/>
    <property type="evidence" value="ECO:0007669"/>
    <property type="project" value="UniProtKB-KW"/>
</dbReference>
<dbReference type="Gene3D" id="3.30.565.10">
    <property type="entry name" value="Histidine kinase-like ATPase, C-terminal domain"/>
    <property type="match status" value="1"/>
</dbReference>
<feature type="domain" description="Histidine kinase/HSP90-like ATPase" evidence="11">
    <location>
        <begin position="329"/>
        <end position="417"/>
    </location>
</feature>
<evidence type="ECO:0000256" key="6">
    <source>
        <dbReference type="ARBA" id="ARBA00022777"/>
    </source>
</evidence>
<dbReference type="Proteomes" id="UP001500466">
    <property type="component" value="Unassembled WGS sequence"/>
</dbReference>
<evidence type="ECO:0000313" key="13">
    <source>
        <dbReference type="EMBL" id="GAA4969609.1"/>
    </source>
</evidence>
<keyword evidence="6 13" id="KW-0418">Kinase</keyword>
<keyword evidence="7" id="KW-0067">ATP-binding</keyword>
<feature type="domain" description="Signal transduction histidine kinase subgroup 3 dimerisation and phosphoacceptor" evidence="12">
    <location>
        <begin position="219"/>
        <end position="282"/>
    </location>
</feature>
<evidence type="ECO:0000256" key="8">
    <source>
        <dbReference type="ARBA" id="ARBA00023012"/>
    </source>
</evidence>
<dbReference type="Gene3D" id="1.20.5.1930">
    <property type="match status" value="1"/>
</dbReference>
<dbReference type="InterPro" id="IPR011712">
    <property type="entry name" value="Sig_transdc_His_kin_sub3_dim/P"/>
</dbReference>